<feature type="signal peptide" evidence="1">
    <location>
        <begin position="1"/>
        <end position="15"/>
    </location>
</feature>
<name>A0A250F8N2_9FLAO</name>
<dbReference type="InterPro" id="IPR024311">
    <property type="entry name" value="Lipocalin-like"/>
</dbReference>
<dbReference type="KEGG" id="clk:CGC53_03570"/>
<keyword evidence="1" id="KW-0732">Signal</keyword>
<dbReference type="Proteomes" id="UP000217276">
    <property type="component" value="Chromosome"/>
</dbReference>
<evidence type="ECO:0000256" key="1">
    <source>
        <dbReference type="SAM" id="SignalP"/>
    </source>
</evidence>
<gene>
    <name evidence="3" type="ORF">CGC53_03570</name>
</gene>
<sequence>MKKILLIALSVIAFAACTKKDNDNDAKYTRAQLEGQWNYVESRMSDGKLFSQIVPSEAFNCIKKMNYIFKGDRWILNEYKYKNDEKTCKYNSASFLYVVKGSTICFVINDKALRALDVINLNESELVFKYNDEFKRIMRLQMQEQNSPELSDYTIDDILNVTITYRR</sequence>
<accession>A0A250F8N2</accession>
<proteinExistence type="predicted"/>
<dbReference type="Pfam" id="PF13648">
    <property type="entry name" value="Lipocalin_4"/>
    <property type="match status" value="1"/>
</dbReference>
<evidence type="ECO:0000313" key="3">
    <source>
        <dbReference type="EMBL" id="ATA81492.1"/>
    </source>
</evidence>
<dbReference type="PROSITE" id="PS51257">
    <property type="entry name" value="PROKAR_LIPOPROTEIN"/>
    <property type="match status" value="1"/>
</dbReference>
<protein>
    <recommendedName>
        <fullName evidence="2">Lipocalin-like domain-containing protein</fullName>
    </recommendedName>
</protein>
<dbReference type="AlphaFoldDB" id="A0A250F8N2"/>
<feature type="domain" description="Lipocalin-like" evidence="2">
    <location>
        <begin position="33"/>
        <end position="128"/>
    </location>
</feature>
<evidence type="ECO:0000259" key="2">
    <source>
        <dbReference type="Pfam" id="PF13648"/>
    </source>
</evidence>
<reference evidence="4" key="1">
    <citation type="submission" date="2017-06" db="EMBL/GenBank/DDBJ databases">
        <title>Capnocytophaga spp. assemblies.</title>
        <authorList>
            <person name="Gulvik C.A."/>
        </authorList>
    </citation>
    <scope>NUCLEOTIDE SEQUENCE [LARGE SCALE GENOMIC DNA]</scope>
    <source>
        <strain evidence="4">H6253</strain>
    </source>
</reference>
<dbReference type="EMBL" id="CP022384">
    <property type="protein sequence ID" value="ATA81492.1"/>
    <property type="molecule type" value="Genomic_DNA"/>
</dbReference>
<feature type="chain" id="PRO_5012580550" description="Lipocalin-like domain-containing protein" evidence="1">
    <location>
        <begin position="16"/>
        <end position="167"/>
    </location>
</feature>
<dbReference type="RefSeq" id="WP_095913370.1">
    <property type="nucleotide sequence ID" value="NZ_CAUUPF010000014.1"/>
</dbReference>
<keyword evidence="4" id="KW-1185">Reference proteome</keyword>
<evidence type="ECO:0000313" key="4">
    <source>
        <dbReference type="Proteomes" id="UP000217276"/>
    </source>
</evidence>
<organism evidence="3 4">
    <name type="scientific">Capnocytophaga leadbetteri</name>
    <dbReference type="NCBI Taxonomy" id="327575"/>
    <lineage>
        <taxon>Bacteria</taxon>
        <taxon>Pseudomonadati</taxon>
        <taxon>Bacteroidota</taxon>
        <taxon>Flavobacteriia</taxon>
        <taxon>Flavobacteriales</taxon>
        <taxon>Flavobacteriaceae</taxon>
        <taxon>Capnocytophaga</taxon>
    </lineage>
</organism>